<feature type="region of interest" description="Disordered" evidence="1">
    <location>
        <begin position="1"/>
        <end position="30"/>
    </location>
</feature>
<feature type="compositionally biased region" description="Basic and acidic residues" evidence="1">
    <location>
        <begin position="88"/>
        <end position="97"/>
    </location>
</feature>
<dbReference type="InParanoid" id="A0A7M7RJ26"/>
<dbReference type="CDD" id="cd12087">
    <property type="entry name" value="TM_EGFR-like"/>
    <property type="match status" value="1"/>
</dbReference>
<feature type="compositionally biased region" description="Polar residues" evidence="1">
    <location>
        <begin position="311"/>
        <end position="322"/>
    </location>
</feature>
<dbReference type="OrthoDB" id="10150501at2759"/>
<feature type="region of interest" description="Disordered" evidence="1">
    <location>
        <begin position="67"/>
        <end position="124"/>
    </location>
</feature>
<feature type="compositionally biased region" description="Basic and acidic residues" evidence="1">
    <location>
        <begin position="288"/>
        <end position="307"/>
    </location>
</feature>
<reference evidence="4" key="1">
    <citation type="submission" date="2015-02" db="EMBL/GenBank/DDBJ databases">
        <title>Genome sequencing for Strongylocentrotus purpuratus.</title>
        <authorList>
            <person name="Murali S."/>
            <person name="Liu Y."/>
            <person name="Vee V."/>
            <person name="English A."/>
            <person name="Wang M."/>
            <person name="Skinner E."/>
            <person name="Han Y."/>
            <person name="Muzny D.M."/>
            <person name="Worley K.C."/>
            <person name="Gibbs R.A."/>
        </authorList>
    </citation>
    <scope>NUCLEOTIDE SEQUENCE</scope>
</reference>
<name>A0A7M7RJ26_STRPU</name>
<feature type="compositionally biased region" description="Polar residues" evidence="1">
    <location>
        <begin position="387"/>
        <end position="397"/>
    </location>
</feature>
<dbReference type="AlphaFoldDB" id="A0A7M7RJ26"/>
<evidence type="ECO:0000256" key="2">
    <source>
        <dbReference type="SAM" id="Phobius"/>
    </source>
</evidence>
<feature type="compositionally biased region" description="Basic and acidic residues" evidence="1">
    <location>
        <begin position="269"/>
        <end position="278"/>
    </location>
</feature>
<keyword evidence="2" id="KW-1133">Transmembrane helix</keyword>
<keyword evidence="2" id="KW-0472">Membrane</keyword>
<proteinExistence type="predicted"/>
<evidence type="ECO:0000256" key="1">
    <source>
        <dbReference type="SAM" id="MobiDB-lite"/>
    </source>
</evidence>
<dbReference type="EnsemblMetazoa" id="XM_795738">
    <property type="protein sequence ID" value="XP_800831"/>
    <property type="gene ID" value="LOC594806"/>
</dbReference>
<evidence type="ECO:0000313" key="3">
    <source>
        <dbReference type="EnsemblMetazoa" id="XP_800831"/>
    </source>
</evidence>
<evidence type="ECO:0000313" key="4">
    <source>
        <dbReference type="Proteomes" id="UP000007110"/>
    </source>
</evidence>
<dbReference type="KEGG" id="spu:594806"/>
<sequence>MDSENVLGEVTSASSSSKSEGPLDSTTPIPSMDNTAVTASVTVVCLILVAVGITILLFCLYRRRKQASNQKKAEGGRPKSGHGSSTMRSDKSDHHYEFPSSPPNLKADPKSSNPGDAQSSDPYVTLAGQSLPHHYQGLGQKSPLPDDSDYDLLMVSTEKTNSDYYFKLEPGSLNNTGLRTGVQSGVRPRVDPTSTDPEDAYDLVQIMNTTGNNANQNQNEDDVTNRKDTGEGDDDNPYYFKVGGSKGGSFHTAPVSFRDAKQPHGKGLPSEKGDEANRRPALAAKPDFPTKPKGSVDESASYDKLDRSAIPTPNSEDINANEYNKLLPRLAVQSNNSDPTSSDGYLKVKVGNGTTSVHDEADDYDSLREVDDYNKLDRGVEREFDSQVVSDKNSSSA</sequence>
<reference evidence="3" key="2">
    <citation type="submission" date="2021-01" db="UniProtKB">
        <authorList>
            <consortium name="EnsemblMetazoa"/>
        </authorList>
    </citation>
    <scope>IDENTIFICATION</scope>
</reference>
<feature type="compositionally biased region" description="Polar residues" evidence="1">
    <location>
        <begin position="110"/>
        <end position="122"/>
    </location>
</feature>
<dbReference type="Proteomes" id="UP000007110">
    <property type="component" value="Unassembled WGS sequence"/>
</dbReference>
<keyword evidence="2" id="KW-0812">Transmembrane</keyword>
<feature type="compositionally biased region" description="Polar residues" evidence="1">
    <location>
        <begin position="332"/>
        <end position="343"/>
    </location>
</feature>
<organism evidence="3 4">
    <name type="scientific">Strongylocentrotus purpuratus</name>
    <name type="common">Purple sea urchin</name>
    <dbReference type="NCBI Taxonomy" id="7668"/>
    <lineage>
        <taxon>Eukaryota</taxon>
        <taxon>Metazoa</taxon>
        <taxon>Echinodermata</taxon>
        <taxon>Eleutherozoa</taxon>
        <taxon>Echinozoa</taxon>
        <taxon>Echinoidea</taxon>
        <taxon>Euechinoidea</taxon>
        <taxon>Echinacea</taxon>
        <taxon>Camarodonta</taxon>
        <taxon>Echinidea</taxon>
        <taxon>Strongylocentrotidae</taxon>
        <taxon>Strongylocentrotus</taxon>
    </lineage>
</organism>
<accession>A0A7M7RJ26</accession>
<feature type="compositionally biased region" description="Low complexity" evidence="1">
    <location>
        <begin position="208"/>
        <end position="218"/>
    </location>
</feature>
<feature type="transmembrane region" description="Helical" evidence="2">
    <location>
        <begin position="36"/>
        <end position="61"/>
    </location>
</feature>
<keyword evidence="4" id="KW-1185">Reference proteome</keyword>
<feature type="region of interest" description="Disordered" evidence="1">
    <location>
        <begin position="177"/>
        <end position="365"/>
    </location>
</feature>
<dbReference type="GeneID" id="594806"/>
<feature type="region of interest" description="Disordered" evidence="1">
    <location>
        <begin position="377"/>
        <end position="397"/>
    </location>
</feature>
<dbReference type="RefSeq" id="XP_800831.2">
    <property type="nucleotide sequence ID" value="XM_795738.5"/>
</dbReference>
<protein>
    <submittedName>
        <fullName evidence="3">Uncharacterized protein</fullName>
    </submittedName>
</protein>